<keyword evidence="3" id="KW-0472">Membrane</keyword>
<dbReference type="PRINTS" id="PR00081">
    <property type="entry name" value="GDHRDH"/>
</dbReference>
<dbReference type="InterPro" id="IPR002347">
    <property type="entry name" value="SDR_fam"/>
</dbReference>
<dbReference type="SUPFAM" id="SSF51735">
    <property type="entry name" value="NAD(P)-binding Rossmann-fold domains"/>
    <property type="match status" value="1"/>
</dbReference>
<gene>
    <name evidence="4" type="ORF">HCN44_005655</name>
</gene>
<keyword evidence="3" id="KW-0812">Transmembrane</keyword>
<keyword evidence="2" id="KW-0560">Oxidoreductase</keyword>
<accession>A0A834Y1B0</accession>
<keyword evidence="3" id="KW-1133">Transmembrane helix</keyword>
<keyword evidence="5" id="KW-1185">Reference proteome</keyword>
<dbReference type="AlphaFoldDB" id="A0A834Y1B0"/>
<comment type="caution">
    <text evidence="4">The sequence shown here is derived from an EMBL/GenBank/DDBJ whole genome shotgun (WGS) entry which is preliminary data.</text>
</comment>
<protein>
    <submittedName>
        <fullName evidence="4">Uncharacterized protein</fullName>
    </submittedName>
</protein>
<dbReference type="GO" id="GO:0016616">
    <property type="term" value="F:oxidoreductase activity, acting on the CH-OH group of donors, NAD or NADP as acceptor"/>
    <property type="evidence" value="ECO:0007669"/>
    <property type="project" value="TreeGrafter"/>
</dbReference>
<proteinExistence type="inferred from homology"/>
<dbReference type="PANTHER" id="PTHR24322">
    <property type="entry name" value="PKSB"/>
    <property type="match status" value="1"/>
</dbReference>
<organism evidence="4 5">
    <name type="scientific">Aphidius gifuensis</name>
    <name type="common">Parasitoid wasp</name>
    <dbReference type="NCBI Taxonomy" id="684658"/>
    <lineage>
        <taxon>Eukaryota</taxon>
        <taxon>Metazoa</taxon>
        <taxon>Ecdysozoa</taxon>
        <taxon>Arthropoda</taxon>
        <taxon>Hexapoda</taxon>
        <taxon>Insecta</taxon>
        <taxon>Pterygota</taxon>
        <taxon>Neoptera</taxon>
        <taxon>Endopterygota</taxon>
        <taxon>Hymenoptera</taxon>
        <taxon>Apocrita</taxon>
        <taxon>Ichneumonoidea</taxon>
        <taxon>Braconidae</taxon>
        <taxon>Aphidiinae</taxon>
        <taxon>Aphidius</taxon>
    </lineage>
</organism>
<dbReference type="Gene3D" id="3.40.50.720">
    <property type="entry name" value="NAD(P)-binding Rossmann-like Domain"/>
    <property type="match status" value="1"/>
</dbReference>
<evidence type="ECO:0000256" key="1">
    <source>
        <dbReference type="ARBA" id="ARBA00006484"/>
    </source>
</evidence>
<evidence type="ECO:0000256" key="3">
    <source>
        <dbReference type="SAM" id="Phobius"/>
    </source>
</evidence>
<reference evidence="4 5" key="1">
    <citation type="submission" date="2020-08" db="EMBL/GenBank/DDBJ databases">
        <title>Aphidius gifuensis genome sequencing and assembly.</title>
        <authorList>
            <person name="Du Z."/>
        </authorList>
    </citation>
    <scope>NUCLEOTIDE SEQUENCE [LARGE SCALE GENOMIC DNA]</scope>
    <source>
        <strain evidence="4">YNYX2018</strain>
        <tissue evidence="4">Adults</tissue>
    </source>
</reference>
<dbReference type="Pfam" id="PF00106">
    <property type="entry name" value="adh_short"/>
    <property type="match status" value="1"/>
</dbReference>
<evidence type="ECO:0000313" key="4">
    <source>
        <dbReference type="EMBL" id="KAF7997378.1"/>
    </source>
</evidence>
<name>A0A834Y1B0_APHGI</name>
<dbReference type="GO" id="GO:0005811">
    <property type="term" value="C:lipid droplet"/>
    <property type="evidence" value="ECO:0007669"/>
    <property type="project" value="TreeGrafter"/>
</dbReference>
<evidence type="ECO:0000313" key="5">
    <source>
        <dbReference type="Proteomes" id="UP000639338"/>
    </source>
</evidence>
<dbReference type="EMBL" id="JACMRX010000001">
    <property type="protein sequence ID" value="KAF7997378.1"/>
    <property type="molecule type" value="Genomic_DNA"/>
</dbReference>
<dbReference type="PANTHER" id="PTHR24322:SF736">
    <property type="entry name" value="RETINOL DEHYDROGENASE 10"/>
    <property type="match status" value="1"/>
</dbReference>
<comment type="similarity">
    <text evidence="1">Belongs to the short-chain dehydrogenases/reductases (SDR) family.</text>
</comment>
<feature type="transmembrane region" description="Helical" evidence="3">
    <location>
        <begin position="43"/>
        <end position="69"/>
    </location>
</feature>
<sequence>MCINNTNKWYTKTNIKSTTSTSFGIDKIYKSSLLSSREMLLKIYSLFILSLDLITLFFGIWLSIILAIYRSFNPPSLKSLHGEIAMVVGAGRGVGREIAIQLSQLGAIVACIDINEDMCNKTSNKAIRYSDKLQVENTVKKIRADFGDVTMVIHCCGVPSPRVLIRETPEIQKAMELSVISHFWLLDAVLPSMEKAGRGHIVALSSVAGFSGGSSRGGRVQLTAAQFAIQGLTESLNSELRQVNSNIVVTLVHIYPFILGAEMEKDIRLRIPSYFGTMPATEAAKNILDGVRRNYTEFSVPGYLLYLGHILRILPKTASFLLRDFLDTGVDFG</sequence>
<dbReference type="InterPro" id="IPR036291">
    <property type="entry name" value="NAD(P)-bd_dom_sf"/>
</dbReference>
<dbReference type="OrthoDB" id="5840532at2759"/>
<dbReference type="Proteomes" id="UP000639338">
    <property type="component" value="Unassembled WGS sequence"/>
</dbReference>
<evidence type="ECO:0000256" key="2">
    <source>
        <dbReference type="ARBA" id="ARBA00023002"/>
    </source>
</evidence>